<feature type="compositionally biased region" description="Polar residues" evidence="1">
    <location>
        <begin position="214"/>
        <end position="229"/>
    </location>
</feature>
<dbReference type="InterPro" id="IPR006073">
    <property type="entry name" value="GTP-bd"/>
</dbReference>
<dbReference type="SUPFAM" id="SSF52540">
    <property type="entry name" value="P-loop containing nucleoside triphosphate hydrolases"/>
    <property type="match status" value="1"/>
</dbReference>
<dbReference type="PANTHER" id="PTHR34726">
    <property type="entry name" value="GBP DOMAIN-CONTAINING PROTEIN"/>
    <property type="match status" value="1"/>
</dbReference>
<feature type="region of interest" description="Disordered" evidence="1">
    <location>
        <begin position="196"/>
        <end position="261"/>
    </location>
</feature>
<evidence type="ECO:0000256" key="1">
    <source>
        <dbReference type="SAM" id="MobiDB-lite"/>
    </source>
</evidence>
<dbReference type="Gene3D" id="3.40.50.300">
    <property type="entry name" value="P-loop containing nucleotide triphosphate hydrolases"/>
    <property type="match status" value="1"/>
</dbReference>
<keyword evidence="4" id="KW-1185">Reference proteome</keyword>
<dbReference type="VEuPathDB" id="AmoebaDB:NAEGRDRAFT_73326"/>
<feature type="compositionally biased region" description="Low complexity" evidence="1">
    <location>
        <begin position="701"/>
        <end position="715"/>
    </location>
</feature>
<feature type="compositionally biased region" description="Low complexity" evidence="1">
    <location>
        <begin position="641"/>
        <end position="653"/>
    </location>
</feature>
<dbReference type="RefSeq" id="XP_002671616.1">
    <property type="nucleotide sequence ID" value="XM_002671570.1"/>
</dbReference>
<dbReference type="InParanoid" id="D2VWB8"/>
<gene>
    <name evidence="3" type="ORF">NAEGRDRAFT_73326</name>
</gene>
<dbReference type="InterPro" id="IPR027417">
    <property type="entry name" value="P-loop_NTPase"/>
</dbReference>
<dbReference type="Proteomes" id="UP000006671">
    <property type="component" value="Unassembled WGS sequence"/>
</dbReference>
<dbReference type="GO" id="GO:0005525">
    <property type="term" value="F:GTP binding"/>
    <property type="evidence" value="ECO:0007669"/>
    <property type="project" value="InterPro"/>
</dbReference>
<evidence type="ECO:0000313" key="4">
    <source>
        <dbReference type="Proteomes" id="UP000006671"/>
    </source>
</evidence>
<dbReference type="GeneID" id="8858866"/>
<sequence>MGNTINSQTGSPSHAITDLSKINSSGLVASNHAFYHHSSPNSSNRSSMSSSDQYHFQNNFVSNNNGNLGSGHLEVSSQFLHQLSPSMMEYYNQYQWNGGNLFTDDHEDYDLIVDMDDPSPHHLTHKGWSIKLSTELELRILDRIRESMNQAAALAHQEQNEHIYHSIQNQMTQNSNHSYINTQAIIPGVLPTASAIQNAPSRPPSPSFACGGLPSNNTATDHSDLSSASDGELTPRDSNVDDPFSSTANPSNSSRKKHRNRRDHHYINYFAEIEHKFTQQPSCVVSVLGFKNSGKTHLLNELSGSDLRVGLTQSTPALCFKVPKNNQGRDWLLVDTMGLRGAVRVADVKRQLREIQKEGMVPTSDEIIVHENQQLTASKKMPTTPLSSTSTQQQMWIDPEIIQQQQWNEAIKRNVREKRMLEDTIEEVLLNMSHFILYVVNEMTWEEHEKLYDLLNRRDTGINPTTGKPRKITVVVVHNFKECETLEDFNKMVQRYVVDAFPGELRSKEVNIVNGSSSNGQNITVGFAPFFTSGSGNRVINHVFLAKKDSEVGQKYNQLTYALIRIWLASQSTERIHCMTSYLTSHIQAALQNHITNIKDVQMNFKIKKSVLDENSLNNSITQILNSTQPSLSITSSHQNSSMSGGSSSSSGGGLLSSWSSMIRGSDKKSTNPAQVLVPPSIGEFILKFLPEDDCQLQYSSESEFNNGSNSNVVGMYTGGHKNDKQ</sequence>
<reference evidence="3 4" key="1">
    <citation type="journal article" date="2010" name="Cell">
        <title>The genome of Naegleria gruberi illuminates early eukaryotic versatility.</title>
        <authorList>
            <person name="Fritz-Laylin L.K."/>
            <person name="Prochnik S.E."/>
            <person name="Ginger M.L."/>
            <person name="Dacks J.B."/>
            <person name="Carpenter M.L."/>
            <person name="Field M.C."/>
            <person name="Kuo A."/>
            <person name="Paredez A."/>
            <person name="Chapman J."/>
            <person name="Pham J."/>
            <person name="Shu S."/>
            <person name="Neupane R."/>
            <person name="Cipriano M."/>
            <person name="Mancuso J."/>
            <person name="Tu H."/>
            <person name="Salamov A."/>
            <person name="Lindquist E."/>
            <person name="Shapiro H."/>
            <person name="Lucas S."/>
            <person name="Grigoriev I.V."/>
            <person name="Cande W.Z."/>
            <person name="Fulton C."/>
            <person name="Rokhsar D.S."/>
            <person name="Dawson S.C."/>
        </authorList>
    </citation>
    <scope>NUCLEOTIDE SEQUENCE [LARGE SCALE GENOMIC DNA]</scope>
    <source>
        <strain evidence="3 4">NEG-M</strain>
    </source>
</reference>
<protein>
    <submittedName>
        <fullName evidence="3">Predicted protein</fullName>
    </submittedName>
</protein>
<dbReference type="AlphaFoldDB" id="D2VWB8"/>
<dbReference type="PANTHER" id="PTHR34726:SF1">
    <property type="entry name" value="G DOMAIN-CONTAINING PROTEIN"/>
    <property type="match status" value="1"/>
</dbReference>
<accession>D2VWB8</accession>
<dbReference type="EMBL" id="GG738904">
    <property type="protein sequence ID" value="EFC38872.1"/>
    <property type="molecule type" value="Genomic_DNA"/>
</dbReference>
<feature type="region of interest" description="Disordered" evidence="1">
    <location>
        <begin position="701"/>
        <end position="726"/>
    </location>
</feature>
<organism evidence="4">
    <name type="scientific">Naegleria gruberi</name>
    <name type="common">Amoeba</name>
    <dbReference type="NCBI Taxonomy" id="5762"/>
    <lineage>
        <taxon>Eukaryota</taxon>
        <taxon>Discoba</taxon>
        <taxon>Heterolobosea</taxon>
        <taxon>Tetramitia</taxon>
        <taxon>Eutetramitia</taxon>
        <taxon>Vahlkampfiidae</taxon>
        <taxon>Naegleria</taxon>
    </lineage>
</organism>
<feature type="domain" description="G" evidence="2">
    <location>
        <begin position="285"/>
        <end position="358"/>
    </location>
</feature>
<dbReference type="KEGG" id="ngr:NAEGRDRAFT_73326"/>
<feature type="region of interest" description="Disordered" evidence="1">
    <location>
        <begin position="632"/>
        <end position="653"/>
    </location>
</feature>
<evidence type="ECO:0000313" key="3">
    <source>
        <dbReference type="EMBL" id="EFC38872.1"/>
    </source>
</evidence>
<dbReference type="OrthoDB" id="10447907at2759"/>
<proteinExistence type="predicted"/>
<evidence type="ECO:0000259" key="2">
    <source>
        <dbReference type="Pfam" id="PF01926"/>
    </source>
</evidence>
<dbReference type="OMA" id="TERIHCE"/>
<name>D2VWB8_NAEGR</name>
<dbReference type="Pfam" id="PF01926">
    <property type="entry name" value="MMR_HSR1"/>
    <property type="match status" value="1"/>
</dbReference>